<dbReference type="EMBL" id="QGKY02001250">
    <property type="protein sequence ID" value="KAF2561469.1"/>
    <property type="molecule type" value="Genomic_DNA"/>
</dbReference>
<sequence length="154" mass="17052">MRVRRGFAGDGSSRMVGIAVKGREIAERIEREAEAEITKKEEEGKLLTAIRRFSDGIPTDVKQSVGIPSIQCAPICFGNLIRTRRTLIRSRLRSSSCPPDQLQPQGVPDPIRTQLHPTSRTARDPTATALVRIRAARDPIEAARIPASSRPDRF</sequence>
<feature type="region of interest" description="Disordered" evidence="1">
    <location>
        <begin position="92"/>
        <end position="126"/>
    </location>
</feature>
<reference evidence="2" key="1">
    <citation type="submission" date="2019-12" db="EMBL/GenBank/DDBJ databases">
        <title>Genome sequencing and annotation of Brassica cretica.</title>
        <authorList>
            <person name="Studholme D.J."/>
            <person name="Sarris P.F."/>
        </authorList>
    </citation>
    <scope>NUCLEOTIDE SEQUENCE</scope>
    <source>
        <strain evidence="2">PFS-102/07</strain>
        <tissue evidence="2">Leaf</tissue>
    </source>
</reference>
<organism evidence="2">
    <name type="scientific">Brassica cretica</name>
    <name type="common">Mustard</name>
    <dbReference type="NCBI Taxonomy" id="69181"/>
    <lineage>
        <taxon>Eukaryota</taxon>
        <taxon>Viridiplantae</taxon>
        <taxon>Streptophyta</taxon>
        <taxon>Embryophyta</taxon>
        <taxon>Tracheophyta</taxon>
        <taxon>Spermatophyta</taxon>
        <taxon>Magnoliopsida</taxon>
        <taxon>eudicotyledons</taxon>
        <taxon>Gunneridae</taxon>
        <taxon>Pentapetalae</taxon>
        <taxon>rosids</taxon>
        <taxon>malvids</taxon>
        <taxon>Brassicales</taxon>
        <taxon>Brassicaceae</taxon>
        <taxon>Brassiceae</taxon>
        <taxon>Brassica</taxon>
    </lineage>
</organism>
<evidence type="ECO:0000256" key="1">
    <source>
        <dbReference type="SAM" id="MobiDB-lite"/>
    </source>
</evidence>
<dbReference type="AlphaFoldDB" id="A0A8S9HTV4"/>
<accession>A0A8S9HTV4</accession>
<name>A0A8S9HTV4_BRACR</name>
<gene>
    <name evidence="2" type="ORF">F2Q70_00014982</name>
</gene>
<evidence type="ECO:0000313" key="2">
    <source>
        <dbReference type="EMBL" id="KAF2561469.1"/>
    </source>
</evidence>
<comment type="caution">
    <text evidence="2">The sequence shown here is derived from an EMBL/GenBank/DDBJ whole genome shotgun (WGS) entry which is preliminary data.</text>
</comment>
<protein>
    <submittedName>
        <fullName evidence="2">Uncharacterized protein</fullName>
    </submittedName>
</protein>
<proteinExistence type="predicted"/>